<dbReference type="InterPro" id="IPR036420">
    <property type="entry name" value="BRCT_dom_sf"/>
</dbReference>
<dbReference type="SUPFAM" id="SSF52113">
    <property type="entry name" value="BRCT domain"/>
    <property type="match status" value="1"/>
</dbReference>
<comment type="subcellular location">
    <subcellularLocation>
        <location evidence="4">Nucleus</location>
        <location evidence="4">Nucleolus</location>
    </subcellularLocation>
    <subcellularLocation>
        <location evidence="4">Nucleus</location>
        <location evidence="4">Nucleoplasm</location>
    </subcellularLocation>
</comment>
<dbReference type="Gene3D" id="3.40.50.10190">
    <property type="entry name" value="BRCT domain"/>
    <property type="match status" value="1"/>
</dbReference>
<evidence type="ECO:0000313" key="8">
    <source>
        <dbReference type="Proteomes" id="UP000245942"/>
    </source>
</evidence>
<feature type="region of interest" description="Disordered" evidence="5">
    <location>
        <begin position="548"/>
        <end position="584"/>
    </location>
</feature>
<feature type="compositionally biased region" description="Low complexity" evidence="5">
    <location>
        <begin position="550"/>
        <end position="566"/>
    </location>
</feature>
<dbReference type="PANTHER" id="PTHR12221:SF6">
    <property type="entry name" value="PESCADILLO HOMOLOG"/>
    <property type="match status" value="1"/>
</dbReference>
<dbReference type="PROSITE" id="PS50172">
    <property type="entry name" value="BRCT"/>
    <property type="match status" value="1"/>
</dbReference>
<feature type="region of interest" description="Disordered" evidence="5">
    <location>
        <begin position="257"/>
        <end position="279"/>
    </location>
</feature>
<dbReference type="GO" id="GO:0070545">
    <property type="term" value="C:PeBoW complex"/>
    <property type="evidence" value="ECO:0007669"/>
    <property type="project" value="TreeGrafter"/>
</dbReference>
<feature type="compositionally biased region" description="Acidic residues" evidence="5">
    <location>
        <begin position="465"/>
        <end position="495"/>
    </location>
</feature>
<dbReference type="GO" id="GO:0003723">
    <property type="term" value="F:RNA binding"/>
    <property type="evidence" value="ECO:0007669"/>
    <property type="project" value="TreeGrafter"/>
</dbReference>
<dbReference type="SMART" id="SM00292">
    <property type="entry name" value="BRCT"/>
    <property type="match status" value="1"/>
</dbReference>
<keyword evidence="1 4" id="KW-0690">Ribosome biogenesis</keyword>
<dbReference type="GO" id="GO:0043021">
    <property type="term" value="F:ribonucleoprotein complex binding"/>
    <property type="evidence" value="ECO:0007669"/>
    <property type="project" value="UniProtKB-UniRule"/>
</dbReference>
<comment type="similarity">
    <text evidence="4">Belongs to the pescadillo family.</text>
</comment>
<comment type="function">
    <text evidence="4">Component of the NOP7 complex, which is required for maturation of the 25S and 5.8S ribosomal RNAs and formation of the 60S ribosome.</text>
</comment>
<keyword evidence="3 4" id="KW-0539">Nucleus</keyword>
<keyword evidence="2 4" id="KW-0698">rRNA processing</keyword>
<dbReference type="Pfam" id="PF06732">
    <property type="entry name" value="Pescadillo_N"/>
    <property type="match status" value="1"/>
</dbReference>
<accession>A0A316U2X2</accession>
<dbReference type="STRING" id="1684307.A0A316U2X2"/>
<dbReference type="EMBL" id="KZ819331">
    <property type="protein sequence ID" value="PWN19530.1"/>
    <property type="molecule type" value="Genomic_DNA"/>
</dbReference>
<dbReference type="Proteomes" id="UP000245942">
    <property type="component" value="Unassembled WGS sequence"/>
</dbReference>
<evidence type="ECO:0000256" key="1">
    <source>
        <dbReference type="ARBA" id="ARBA00022517"/>
    </source>
</evidence>
<evidence type="ECO:0000256" key="2">
    <source>
        <dbReference type="ARBA" id="ARBA00022552"/>
    </source>
</evidence>
<dbReference type="GO" id="GO:0030687">
    <property type="term" value="C:preribosome, large subunit precursor"/>
    <property type="evidence" value="ECO:0007669"/>
    <property type="project" value="UniProtKB-UniRule"/>
</dbReference>
<comment type="subunit">
    <text evidence="4">Component of the NOP7 complex, composed of ERB1, NOP7 and YTM1. Within the NOP7 complex ERB1 appears to interact directly with NOP7 and YTM1. The NOP7 complex also associates with the 66S pre-ribosome.</text>
</comment>
<evidence type="ECO:0000256" key="3">
    <source>
        <dbReference type="ARBA" id="ARBA00023242"/>
    </source>
</evidence>
<dbReference type="HAMAP" id="MF_03028">
    <property type="entry name" value="Pescadillo"/>
    <property type="match status" value="1"/>
</dbReference>
<dbReference type="InterPro" id="IPR001357">
    <property type="entry name" value="BRCT_dom"/>
</dbReference>
<sequence length="629" mass="69721">MARMKKKGESGAAKNYVTRNQALKKLQISLSDFRRLCILKGIHPQQPRNVKKANKGSTAPASFFYSKDIAYLAHEPVLRSLREHKSFAKKLSRAIGRKEWAAAKNLEDAKPQYSLDHIIKQRYPTFDEALGDIDDALCMIALFANLPAKMYNLPDGVVDHCSRLKREWDEYIVRTKTLRKTFLSIKGIYFQATIRGKDITWLVPYPFTQHVPHDVDFRIMSTFLELYTTLLSFILFKLWSDLGESYPPKLDELPSAKSAATAGEGESSKQVNGGQSASGLSKKLVRKTIRSIEQGVAGGSEDAEPAEEDDATGAAPTEDPATEFTAPAGKAGVDVLPIASSSSSESSNNLFKSCTFYLDRSTPLSLLSFLLRSYGSLATRIGWDPILAPNSPFQEDDSRITHVLIDRPDVASSSKREGRRYVQPQWVVDSANRSSLLPEEKYEVGKTLPPHLSPFVEGDLAAADAEMEDEEGEEEEIVIGSDDEDKEEEDLEDLEESRPALQALLASASDPSAAQSQGLLDAAELEAEALGGEEEIEKLRVTWNKAAGIKAPSSATKSKKSANAAALTEEEREADEAKKMARGLLSNRQRKLYDKLSYTKNKAEEEKKKLAGRREEIKKEEKRKARVAK</sequence>
<dbReference type="PANTHER" id="PTHR12221">
    <property type="entry name" value="PESCADILLO - RELATED"/>
    <property type="match status" value="1"/>
</dbReference>
<evidence type="ECO:0000256" key="5">
    <source>
        <dbReference type="SAM" id="MobiDB-lite"/>
    </source>
</evidence>
<feature type="compositionally biased region" description="Basic and acidic residues" evidence="5">
    <location>
        <begin position="603"/>
        <end position="623"/>
    </location>
</feature>
<name>A0A316U2X2_9BASI</name>
<evidence type="ECO:0000256" key="4">
    <source>
        <dbReference type="HAMAP-Rule" id="MF_03028"/>
    </source>
</evidence>
<organism evidence="7 8">
    <name type="scientific">Pseudomicrostroma glucosiphilum</name>
    <dbReference type="NCBI Taxonomy" id="1684307"/>
    <lineage>
        <taxon>Eukaryota</taxon>
        <taxon>Fungi</taxon>
        <taxon>Dikarya</taxon>
        <taxon>Basidiomycota</taxon>
        <taxon>Ustilaginomycotina</taxon>
        <taxon>Exobasidiomycetes</taxon>
        <taxon>Microstromatales</taxon>
        <taxon>Microstromatales incertae sedis</taxon>
        <taxon>Pseudomicrostroma</taxon>
    </lineage>
</organism>
<evidence type="ECO:0000313" key="7">
    <source>
        <dbReference type="EMBL" id="PWN19530.1"/>
    </source>
</evidence>
<dbReference type="GO" id="GO:0000463">
    <property type="term" value="P:maturation of LSU-rRNA from tricistronic rRNA transcript (SSU-rRNA, 5.8S rRNA, LSU-rRNA)"/>
    <property type="evidence" value="ECO:0007669"/>
    <property type="project" value="UniProtKB-UniRule"/>
</dbReference>
<reference evidence="7 8" key="1">
    <citation type="journal article" date="2018" name="Mol. Biol. Evol.">
        <title>Broad Genomic Sampling Reveals a Smut Pathogenic Ancestry of the Fungal Clade Ustilaginomycotina.</title>
        <authorList>
            <person name="Kijpornyongpan T."/>
            <person name="Mondo S.J."/>
            <person name="Barry K."/>
            <person name="Sandor L."/>
            <person name="Lee J."/>
            <person name="Lipzen A."/>
            <person name="Pangilinan J."/>
            <person name="LaButti K."/>
            <person name="Hainaut M."/>
            <person name="Henrissat B."/>
            <person name="Grigoriev I.V."/>
            <person name="Spatafora J.W."/>
            <person name="Aime M.C."/>
        </authorList>
    </citation>
    <scope>NUCLEOTIDE SEQUENCE [LARGE SCALE GENOMIC DNA]</scope>
    <source>
        <strain evidence="7 8">MCA 4718</strain>
    </source>
</reference>
<dbReference type="OrthoDB" id="10264910at2759"/>
<evidence type="ECO:0000259" key="6">
    <source>
        <dbReference type="PROSITE" id="PS50172"/>
    </source>
</evidence>
<dbReference type="GO" id="GO:0005654">
    <property type="term" value="C:nucleoplasm"/>
    <property type="evidence" value="ECO:0007669"/>
    <property type="project" value="UniProtKB-SubCell"/>
</dbReference>
<proteinExistence type="inferred from homology"/>
<feature type="region of interest" description="Disordered" evidence="5">
    <location>
        <begin position="463"/>
        <end position="498"/>
    </location>
</feature>
<dbReference type="AlphaFoldDB" id="A0A316U2X2"/>
<dbReference type="GO" id="GO:0000466">
    <property type="term" value="P:maturation of 5.8S rRNA from tricistronic rRNA transcript (SSU-rRNA, 5.8S rRNA, LSU-rRNA)"/>
    <property type="evidence" value="ECO:0007669"/>
    <property type="project" value="UniProtKB-UniRule"/>
</dbReference>
<feature type="domain" description="BRCT" evidence="6">
    <location>
        <begin position="346"/>
        <end position="444"/>
    </location>
</feature>
<gene>
    <name evidence="4" type="primary">NOP7</name>
    <name evidence="7" type="ORF">BCV69DRAFT_261739</name>
</gene>
<protein>
    <recommendedName>
        <fullName evidence="4">Pescadillo homolog</fullName>
    </recommendedName>
    <alternativeName>
        <fullName evidence="4">Nucleolar protein 7 homolog</fullName>
    </alternativeName>
</protein>
<feature type="compositionally biased region" description="Acidic residues" evidence="5">
    <location>
        <begin position="301"/>
        <end position="311"/>
    </location>
</feature>
<feature type="region of interest" description="Disordered" evidence="5">
    <location>
        <begin position="603"/>
        <end position="629"/>
    </location>
</feature>
<dbReference type="InterPro" id="IPR010613">
    <property type="entry name" value="PES"/>
</dbReference>
<keyword evidence="8" id="KW-1185">Reference proteome</keyword>
<feature type="compositionally biased region" description="Polar residues" evidence="5">
    <location>
        <begin position="268"/>
        <end position="279"/>
    </location>
</feature>
<feature type="region of interest" description="Disordered" evidence="5">
    <location>
        <begin position="295"/>
        <end position="328"/>
    </location>
</feature>
<feature type="compositionally biased region" description="Low complexity" evidence="5">
    <location>
        <begin position="312"/>
        <end position="323"/>
    </location>
</feature>